<proteinExistence type="predicted"/>
<dbReference type="OrthoDB" id="530299at2"/>
<accession>A0A1U7IYT1</accession>
<dbReference type="STRING" id="549789.NIES30_24005"/>
<feature type="domain" description="FecR protein" evidence="3">
    <location>
        <begin position="66"/>
        <end position="142"/>
    </location>
</feature>
<organism evidence="4 5">
    <name type="scientific">Phormidium tenue NIES-30</name>
    <dbReference type="NCBI Taxonomy" id="549789"/>
    <lineage>
        <taxon>Bacteria</taxon>
        <taxon>Bacillati</taxon>
        <taxon>Cyanobacteriota</taxon>
        <taxon>Cyanophyceae</taxon>
        <taxon>Oscillatoriophycideae</taxon>
        <taxon>Oscillatoriales</taxon>
        <taxon>Oscillatoriaceae</taxon>
        <taxon>Phormidium</taxon>
    </lineage>
</organism>
<feature type="chain" id="PRO_5013046989" description="FecR protein domain-containing protein" evidence="2">
    <location>
        <begin position="28"/>
        <end position="340"/>
    </location>
</feature>
<protein>
    <recommendedName>
        <fullName evidence="3">FecR protein domain-containing protein</fullName>
    </recommendedName>
</protein>
<feature type="region of interest" description="Disordered" evidence="1">
    <location>
        <begin position="281"/>
        <end position="340"/>
    </location>
</feature>
<dbReference type="AlphaFoldDB" id="A0A1U7IYT1"/>
<dbReference type="Pfam" id="PF04773">
    <property type="entry name" value="FecR"/>
    <property type="match status" value="1"/>
</dbReference>
<evidence type="ECO:0000259" key="3">
    <source>
        <dbReference type="Pfam" id="PF04773"/>
    </source>
</evidence>
<dbReference type="RefSeq" id="WP_073610984.1">
    <property type="nucleotide sequence ID" value="NZ_MRCG01000028.1"/>
</dbReference>
<evidence type="ECO:0000313" key="5">
    <source>
        <dbReference type="Proteomes" id="UP000185557"/>
    </source>
</evidence>
<name>A0A1U7IYT1_9CYAN</name>
<evidence type="ECO:0000256" key="1">
    <source>
        <dbReference type="SAM" id="MobiDB-lite"/>
    </source>
</evidence>
<comment type="caution">
    <text evidence="4">The sequence shown here is derived from an EMBL/GenBank/DDBJ whole genome shotgun (WGS) entry which is preliminary data.</text>
</comment>
<gene>
    <name evidence="4" type="ORF">NIES30_24005</name>
</gene>
<dbReference type="InterPro" id="IPR006860">
    <property type="entry name" value="FecR"/>
</dbReference>
<reference evidence="4 5" key="1">
    <citation type="submission" date="2016-11" db="EMBL/GenBank/DDBJ databases">
        <title>Draft Genome Sequences of Nine Cyanobacterial Strains from Diverse Habitats.</title>
        <authorList>
            <person name="Zhu T."/>
            <person name="Hou S."/>
            <person name="Lu X."/>
            <person name="Hess W.R."/>
        </authorList>
    </citation>
    <scope>NUCLEOTIDE SEQUENCE [LARGE SCALE GENOMIC DNA]</scope>
    <source>
        <strain evidence="4 5">NIES-30</strain>
    </source>
</reference>
<evidence type="ECO:0000256" key="2">
    <source>
        <dbReference type="SAM" id="SignalP"/>
    </source>
</evidence>
<keyword evidence="2" id="KW-0732">Signal</keyword>
<dbReference type="Proteomes" id="UP000185557">
    <property type="component" value="Unassembled WGS sequence"/>
</dbReference>
<evidence type="ECO:0000313" key="4">
    <source>
        <dbReference type="EMBL" id="OKH43868.1"/>
    </source>
</evidence>
<feature type="compositionally biased region" description="Polar residues" evidence="1">
    <location>
        <begin position="316"/>
        <end position="330"/>
    </location>
</feature>
<sequence>MVFSTNGFSAVLLAFVGSTAIASPALAEVPWAWANLKASTYQVSLVSASGNIRPAAVADCFCPGETLNTSTAARAEVLFNDGSLTRVGEQASLRFWPNTRQLLLNQGTVALFVPPNQGRTTVQTPNATVGLNSTAVVVRYVPSRQLTLVMALADLPTAPVLVTAAETGQELALYGGQMAFIGGGGWQVVEFDLLEFYQTSALMAGLHLDDPTYRPAPHDPLAAVRPDLLRTLRQQTPFNTENAILDPALINNFAPNASLQRAEDSLLATPSTPVEELRRLNDAPPGVVNPLPDIPATASPPAEGPLTVEAPGVESSAATAVEPSTATPANAETPAFSPPP</sequence>
<keyword evidence="5" id="KW-1185">Reference proteome</keyword>
<feature type="signal peptide" evidence="2">
    <location>
        <begin position="1"/>
        <end position="27"/>
    </location>
</feature>
<dbReference type="EMBL" id="MRCG01000028">
    <property type="protein sequence ID" value="OKH43868.1"/>
    <property type="molecule type" value="Genomic_DNA"/>
</dbReference>